<evidence type="ECO:0000259" key="10">
    <source>
        <dbReference type="PROSITE" id="PS50893"/>
    </source>
</evidence>
<feature type="transmembrane region" description="Helical" evidence="9">
    <location>
        <begin position="166"/>
        <end position="183"/>
    </location>
</feature>
<dbReference type="InterPro" id="IPR001851">
    <property type="entry name" value="ABC_transp_permease"/>
</dbReference>
<dbReference type="PROSITE" id="PS50893">
    <property type="entry name" value="ABC_TRANSPORTER_2"/>
    <property type="match status" value="1"/>
</dbReference>
<accession>A0ABV6LZ71</accession>
<dbReference type="SMART" id="SM00382">
    <property type="entry name" value="AAA"/>
    <property type="match status" value="1"/>
</dbReference>
<evidence type="ECO:0000256" key="7">
    <source>
        <dbReference type="ARBA" id="ARBA00022989"/>
    </source>
</evidence>
<evidence type="ECO:0000256" key="6">
    <source>
        <dbReference type="ARBA" id="ARBA00022840"/>
    </source>
</evidence>
<dbReference type="Proteomes" id="UP001589867">
    <property type="component" value="Unassembled WGS sequence"/>
</dbReference>
<dbReference type="Gene3D" id="3.40.50.300">
    <property type="entry name" value="P-loop containing nucleotide triphosphate hydrolases"/>
    <property type="match status" value="1"/>
</dbReference>
<feature type="transmembrane region" description="Helical" evidence="9">
    <location>
        <begin position="292"/>
        <end position="314"/>
    </location>
</feature>
<dbReference type="RefSeq" id="WP_377248188.1">
    <property type="nucleotide sequence ID" value="NZ_JBHLUH010000009.1"/>
</dbReference>
<evidence type="ECO:0000256" key="9">
    <source>
        <dbReference type="SAM" id="Phobius"/>
    </source>
</evidence>
<feature type="transmembrane region" description="Helical" evidence="9">
    <location>
        <begin position="217"/>
        <end position="237"/>
    </location>
</feature>
<dbReference type="PANTHER" id="PTHR45772">
    <property type="entry name" value="CONSERVED COMPONENT OF ABC TRANSPORTER FOR NATURAL AMINO ACIDS-RELATED"/>
    <property type="match status" value="1"/>
</dbReference>
<dbReference type="CDD" id="cd06581">
    <property type="entry name" value="TM_PBP1_LivM_like"/>
    <property type="match status" value="1"/>
</dbReference>
<feature type="transmembrane region" description="Helical" evidence="9">
    <location>
        <begin position="96"/>
        <end position="112"/>
    </location>
</feature>
<protein>
    <submittedName>
        <fullName evidence="11">ATP-binding cassette domain-containing protein</fullName>
    </submittedName>
</protein>
<dbReference type="InterPro" id="IPR003439">
    <property type="entry name" value="ABC_transporter-like_ATP-bd"/>
</dbReference>
<reference evidence="11 12" key="1">
    <citation type="submission" date="2024-09" db="EMBL/GenBank/DDBJ databases">
        <authorList>
            <person name="Sun Q."/>
            <person name="Mori K."/>
        </authorList>
    </citation>
    <scope>NUCLEOTIDE SEQUENCE [LARGE SCALE GENOMIC DNA]</scope>
    <source>
        <strain evidence="11 12">TBRC 3947</strain>
    </source>
</reference>
<evidence type="ECO:0000313" key="11">
    <source>
        <dbReference type="EMBL" id="MFC0527727.1"/>
    </source>
</evidence>
<keyword evidence="12" id="KW-1185">Reference proteome</keyword>
<keyword evidence="5" id="KW-0547">Nucleotide-binding</keyword>
<feature type="domain" description="ABC transporter" evidence="10">
    <location>
        <begin position="357"/>
        <end position="605"/>
    </location>
</feature>
<dbReference type="SUPFAM" id="SSF52540">
    <property type="entry name" value="P-loop containing nucleoside triphosphate hydrolases"/>
    <property type="match status" value="1"/>
</dbReference>
<organism evidence="11 12">
    <name type="scientific">Phytohabitans kaempferiae</name>
    <dbReference type="NCBI Taxonomy" id="1620943"/>
    <lineage>
        <taxon>Bacteria</taxon>
        <taxon>Bacillati</taxon>
        <taxon>Actinomycetota</taxon>
        <taxon>Actinomycetes</taxon>
        <taxon>Micromonosporales</taxon>
        <taxon>Micromonosporaceae</taxon>
    </lineage>
</organism>
<evidence type="ECO:0000256" key="1">
    <source>
        <dbReference type="ARBA" id="ARBA00004651"/>
    </source>
</evidence>
<evidence type="ECO:0000256" key="3">
    <source>
        <dbReference type="ARBA" id="ARBA00022475"/>
    </source>
</evidence>
<keyword evidence="6 11" id="KW-0067">ATP-binding</keyword>
<dbReference type="InterPro" id="IPR043428">
    <property type="entry name" value="LivM-like"/>
</dbReference>
<evidence type="ECO:0000256" key="5">
    <source>
        <dbReference type="ARBA" id="ARBA00022741"/>
    </source>
</evidence>
<evidence type="ECO:0000256" key="4">
    <source>
        <dbReference type="ARBA" id="ARBA00022692"/>
    </source>
</evidence>
<dbReference type="EMBL" id="JBHLUH010000009">
    <property type="protein sequence ID" value="MFC0527727.1"/>
    <property type="molecule type" value="Genomic_DNA"/>
</dbReference>
<keyword evidence="8 9" id="KW-0472">Membrane</keyword>
<dbReference type="GO" id="GO:0005524">
    <property type="term" value="F:ATP binding"/>
    <property type="evidence" value="ECO:0007669"/>
    <property type="project" value="UniProtKB-KW"/>
</dbReference>
<evidence type="ECO:0000256" key="2">
    <source>
        <dbReference type="ARBA" id="ARBA00022448"/>
    </source>
</evidence>
<sequence length="618" mass="65129">MSERIATARRLARHRPLLVPAVVFAVLLLLPLVVQESYALGRYQLILIYGLLALGMHFQLGFGGQFALGQGVAMGVAAYASGLLVLHAGIPTELSLLAAIAAAVVTNVLLSLPSLRLNGWYLALATIFLAAAFPDIVRIGPEWLGEDIGFGGIAPLSLLGRDLGPIGVYLLVVVLLALAWFLVRNLMRSGWGTLLGGLRESPPATLSTGVRLGPLQLLVYVVSAIPLGLAGGLTAQINQYVSAQSYGLSLTNLALASVLLGGTGTLWGPLVGTVILQGISFFIDPFSPLNGVFLGVALIVTRIALPQGIVGSAAEITARLRRRRDPEPTTLARAERPPDLPAILRERSEPTTPVPPLVVAGITKSFGGNSVLRGVDLRVEPGRLVALIGSNGSGKTTLINVVTGFVRPDGGSATVAGRDVTGQSTPHVAEAGLRRTFQVPRLIPQATVRENVELGVLATRRAGLAATVLRTPRHRRIEAERAADATDVCRWLGLPDEVIDRSAAELSLGLKRVVEIGRAVIARPALVCLDEPAAGLNEAEIERLAAALRQLVAAGIAVLLIEHNVRFVLAVSDDLHLLKDGRIAASVDLTADRTAPLPKDLADYLAWDDVSSTPAAPR</sequence>
<dbReference type="PANTHER" id="PTHR45772:SF8">
    <property type="entry name" value="HIGH-AFFINITY BRANCHED-CHAIN AMINO ACID TRANSPORT ATP-BINDING PROTEIN"/>
    <property type="match status" value="1"/>
</dbReference>
<keyword evidence="3" id="KW-1003">Cell membrane</keyword>
<gene>
    <name evidence="11" type="ORF">ACFFIA_08645</name>
</gene>
<name>A0ABV6LZ71_9ACTN</name>
<keyword evidence="4 9" id="KW-0812">Transmembrane</keyword>
<dbReference type="Pfam" id="PF02653">
    <property type="entry name" value="BPD_transp_2"/>
    <property type="match status" value="1"/>
</dbReference>
<dbReference type="Pfam" id="PF00005">
    <property type="entry name" value="ABC_tran"/>
    <property type="match status" value="1"/>
</dbReference>
<feature type="transmembrane region" description="Helical" evidence="9">
    <location>
        <begin position="119"/>
        <end position="137"/>
    </location>
</feature>
<keyword evidence="7 9" id="KW-1133">Transmembrane helix</keyword>
<comment type="caution">
    <text evidence="11">The sequence shown here is derived from an EMBL/GenBank/DDBJ whole genome shotgun (WGS) entry which is preliminary data.</text>
</comment>
<comment type="subcellular location">
    <subcellularLocation>
        <location evidence="1">Cell membrane</location>
        <topology evidence="1">Multi-pass membrane protein</topology>
    </subcellularLocation>
</comment>
<evidence type="ECO:0000313" key="12">
    <source>
        <dbReference type="Proteomes" id="UP001589867"/>
    </source>
</evidence>
<dbReference type="InterPro" id="IPR003593">
    <property type="entry name" value="AAA+_ATPase"/>
</dbReference>
<feature type="transmembrane region" description="Helical" evidence="9">
    <location>
        <begin position="45"/>
        <end position="64"/>
    </location>
</feature>
<dbReference type="InterPro" id="IPR051120">
    <property type="entry name" value="ABC_AA/LPS_Transport"/>
</dbReference>
<proteinExistence type="predicted"/>
<evidence type="ECO:0000256" key="8">
    <source>
        <dbReference type="ARBA" id="ARBA00023136"/>
    </source>
</evidence>
<keyword evidence="2" id="KW-0813">Transport</keyword>
<dbReference type="InterPro" id="IPR027417">
    <property type="entry name" value="P-loop_NTPase"/>
</dbReference>